<keyword evidence="3" id="KW-1185">Reference proteome</keyword>
<name>A0ABZ0HLG7_9HYPH</name>
<sequence>MEASREATHALSPASIFISRKTQRLYVRQAFQDVLESPVAIRDADHPIGTHIYTALGYAKGAADLRWSAVSAEPSSDKRQIDANGKSRRADGHNADPMPQEAGPARAALDRIDIPQDIVDRISAIISPGSSLIISDEGMSAETGKDTDFVILMSGEPQGGVKIRRHDPQAHYRYERPYDDPYRRPQTYAPPFYSGGSFDRW</sequence>
<organism evidence="2 3">
    <name type="scientific">Methylocapsa polymorpha</name>
    <dbReference type="NCBI Taxonomy" id="3080828"/>
    <lineage>
        <taxon>Bacteria</taxon>
        <taxon>Pseudomonadati</taxon>
        <taxon>Pseudomonadota</taxon>
        <taxon>Alphaproteobacteria</taxon>
        <taxon>Hyphomicrobiales</taxon>
        <taxon>Beijerinckiaceae</taxon>
        <taxon>Methylocapsa</taxon>
    </lineage>
</organism>
<reference evidence="2 3" key="1">
    <citation type="submission" date="2023-10" db="EMBL/GenBank/DDBJ databases">
        <title>Novel methanotroph of the genus Methylocapsa from a subarctic wetland.</title>
        <authorList>
            <person name="Belova S.E."/>
            <person name="Oshkin I.Y."/>
            <person name="Miroshnikov K."/>
            <person name="Dedysh S.N."/>
        </authorList>
    </citation>
    <scope>NUCLEOTIDE SEQUENCE [LARGE SCALE GENOMIC DNA]</scope>
    <source>
        <strain evidence="2 3">RX1</strain>
    </source>
</reference>
<gene>
    <name evidence="2" type="ORF">RZS28_09725</name>
</gene>
<proteinExistence type="predicted"/>
<evidence type="ECO:0000313" key="2">
    <source>
        <dbReference type="EMBL" id="WOJ88134.1"/>
    </source>
</evidence>
<accession>A0ABZ0HLG7</accession>
<dbReference type="EMBL" id="CP136862">
    <property type="protein sequence ID" value="WOJ88134.1"/>
    <property type="molecule type" value="Genomic_DNA"/>
</dbReference>
<evidence type="ECO:0000256" key="1">
    <source>
        <dbReference type="SAM" id="MobiDB-lite"/>
    </source>
</evidence>
<evidence type="ECO:0000313" key="3">
    <source>
        <dbReference type="Proteomes" id="UP001626536"/>
    </source>
</evidence>
<dbReference type="RefSeq" id="WP_407337573.1">
    <property type="nucleotide sequence ID" value="NZ_CP136862.1"/>
</dbReference>
<dbReference type="Proteomes" id="UP001626536">
    <property type="component" value="Chromosome"/>
</dbReference>
<feature type="region of interest" description="Disordered" evidence="1">
    <location>
        <begin position="175"/>
        <end position="201"/>
    </location>
</feature>
<protein>
    <submittedName>
        <fullName evidence="2">Uncharacterized protein</fullName>
    </submittedName>
</protein>
<feature type="region of interest" description="Disordered" evidence="1">
    <location>
        <begin position="71"/>
        <end position="103"/>
    </location>
</feature>